<gene>
    <name evidence="2" type="ORF">B0I18_10390</name>
</gene>
<dbReference type="PROSITE" id="PS51257">
    <property type="entry name" value="PROKAR_LIPOPROTEIN"/>
    <property type="match status" value="1"/>
</dbReference>
<accession>A0A2P8D5K8</accession>
<protein>
    <submittedName>
        <fullName evidence="2">Uncharacterized protein (TIGR04222 family)</fullName>
    </submittedName>
</protein>
<comment type="caution">
    <text evidence="2">The sequence shown here is derived from an EMBL/GenBank/DDBJ whole genome shotgun (WGS) entry which is preliminary data.</text>
</comment>
<sequence length="131" mass="14880">MNPMQNKHPGQTATWLYGSATLACILAPLAFIHQQYDRWNPFRLSGKHFLVFYALLLLLNHGLPYLERLFVPPAHRQILWTRVLSLLVLATGLARLIQGIYNAKPVGYLVVLLGLHLILLAISLRSRKSRS</sequence>
<evidence type="ECO:0000313" key="2">
    <source>
        <dbReference type="EMBL" id="PSK92513.1"/>
    </source>
</evidence>
<keyword evidence="1" id="KW-0472">Membrane</keyword>
<dbReference type="Proteomes" id="UP000240572">
    <property type="component" value="Unassembled WGS sequence"/>
</dbReference>
<dbReference type="OrthoDB" id="680440at2"/>
<feature type="transmembrane region" description="Helical" evidence="1">
    <location>
        <begin position="106"/>
        <end position="124"/>
    </location>
</feature>
<dbReference type="EMBL" id="PYGD01000003">
    <property type="protein sequence ID" value="PSK92513.1"/>
    <property type="molecule type" value="Genomic_DNA"/>
</dbReference>
<proteinExistence type="predicted"/>
<keyword evidence="1" id="KW-1133">Transmembrane helix</keyword>
<feature type="transmembrane region" description="Helical" evidence="1">
    <location>
        <begin position="78"/>
        <end position="100"/>
    </location>
</feature>
<name>A0A2P8D5K8_9BACT</name>
<evidence type="ECO:0000313" key="3">
    <source>
        <dbReference type="Proteomes" id="UP000240572"/>
    </source>
</evidence>
<feature type="transmembrane region" description="Helical" evidence="1">
    <location>
        <begin position="48"/>
        <end position="66"/>
    </location>
</feature>
<dbReference type="RefSeq" id="WP_106522703.1">
    <property type="nucleotide sequence ID" value="NZ_PYGD01000003.1"/>
</dbReference>
<keyword evidence="3" id="KW-1185">Reference proteome</keyword>
<reference evidence="2 3" key="1">
    <citation type="submission" date="2018-03" db="EMBL/GenBank/DDBJ databases">
        <title>Genomic Encyclopedia of Type Strains, Phase III (KMG-III): the genomes of soil and plant-associated and newly described type strains.</title>
        <authorList>
            <person name="Whitman W."/>
        </authorList>
    </citation>
    <scope>NUCLEOTIDE SEQUENCE [LARGE SCALE GENOMIC DNA]</scope>
    <source>
        <strain evidence="2 3">CGMCC 1.12700</strain>
    </source>
</reference>
<keyword evidence="1" id="KW-0812">Transmembrane</keyword>
<feature type="transmembrane region" description="Helical" evidence="1">
    <location>
        <begin position="12"/>
        <end position="36"/>
    </location>
</feature>
<dbReference type="AlphaFoldDB" id="A0A2P8D5K8"/>
<evidence type="ECO:0000256" key="1">
    <source>
        <dbReference type="SAM" id="Phobius"/>
    </source>
</evidence>
<organism evidence="2 3">
    <name type="scientific">Taibaiella chishuiensis</name>
    <dbReference type="NCBI Taxonomy" id="1434707"/>
    <lineage>
        <taxon>Bacteria</taxon>
        <taxon>Pseudomonadati</taxon>
        <taxon>Bacteroidota</taxon>
        <taxon>Chitinophagia</taxon>
        <taxon>Chitinophagales</taxon>
        <taxon>Chitinophagaceae</taxon>
        <taxon>Taibaiella</taxon>
    </lineage>
</organism>